<dbReference type="EMBL" id="MSCN01000001">
    <property type="protein sequence ID" value="PQJ80819.1"/>
    <property type="molecule type" value="Genomic_DNA"/>
</dbReference>
<protein>
    <submittedName>
        <fullName evidence="1">Uncharacterized protein</fullName>
    </submittedName>
</protein>
<organism evidence="1 2">
    <name type="scientific">Polaribacter porphyrae</name>
    <dbReference type="NCBI Taxonomy" id="1137780"/>
    <lineage>
        <taxon>Bacteria</taxon>
        <taxon>Pseudomonadati</taxon>
        <taxon>Bacteroidota</taxon>
        <taxon>Flavobacteriia</taxon>
        <taxon>Flavobacteriales</taxon>
        <taxon>Flavobacteriaceae</taxon>
    </lineage>
</organism>
<evidence type="ECO:0000313" key="2">
    <source>
        <dbReference type="Proteomes" id="UP000238882"/>
    </source>
</evidence>
<dbReference type="PROSITE" id="PS51257">
    <property type="entry name" value="PROKAR_LIPOPROTEIN"/>
    <property type="match status" value="1"/>
</dbReference>
<proteinExistence type="predicted"/>
<dbReference type="AlphaFoldDB" id="A0A2S7WT88"/>
<accession>A0A2S7WT88</accession>
<comment type="caution">
    <text evidence="1">The sequence shown here is derived from an EMBL/GenBank/DDBJ whole genome shotgun (WGS) entry which is preliminary data.</text>
</comment>
<keyword evidence="2" id="KW-1185">Reference proteome</keyword>
<sequence length="149" mass="17106">MKKLLLFVGIITLLSCSSNEEETKTKLEVILNPPAWINGTWYSESIGNNDYGWIFTDGNAIRMNQGSEQVNIKESTTSSLNGRDYLNQQSDFVKEIILDNRYSIEIEYHDPARPSIDHEVLYEFIKISDTEIEWTTAPTSVKPLIMKKQ</sequence>
<evidence type="ECO:0000313" key="1">
    <source>
        <dbReference type="EMBL" id="PQJ80819.1"/>
    </source>
</evidence>
<dbReference type="Proteomes" id="UP000238882">
    <property type="component" value="Unassembled WGS sequence"/>
</dbReference>
<gene>
    <name evidence="1" type="ORF">BTO18_17290</name>
</gene>
<reference evidence="1 2" key="1">
    <citation type="submission" date="2016-12" db="EMBL/GenBank/DDBJ databases">
        <title>Trade-off between light-utilization and light-protection in marine flavobacteria.</title>
        <authorList>
            <person name="Kumagai Y."/>
            <person name="Yoshizawa S."/>
            <person name="Kogure K."/>
            <person name="Iwasaki W."/>
        </authorList>
    </citation>
    <scope>NUCLEOTIDE SEQUENCE [LARGE SCALE GENOMIC DNA]</scope>
    <source>
        <strain evidence="1 2">NBRC 108759</strain>
    </source>
</reference>
<dbReference type="RefSeq" id="WP_105017426.1">
    <property type="nucleotide sequence ID" value="NZ_MSCN01000001.1"/>
</dbReference>
<name>A0A2S7WT88_9FLAO</name>
<dbReference type="OrthoDB" id="1151192at2"/>